<keyword evidence="2" id="KW-0677">Repeat</keyword>
<feature type="domain" description="RRM" evidence="7">
    <location>
        <begin position="18"/>
        <end position="98"/>
    </location>
</feature>
<feature type="region of interest" description="Disordered" evidence="6">
    <location>
        <begin position="382"/>
        <end position="466"/>
    </location>
</feature>
<evidence type="ECO:0000256" key="2">
    <source>
        <dbReference type="ARBA" id="ARBA00022737"/>
    </source>
</evidence>
<proteinExistence type="predicted"/>
<comment type="caution">
    <text evidence="8">The sequence shown here is derived from an EMBL/GenBank/DDBJ whole genome shotgun (WGS) entry which is preliminary data.</text>
</comment>
<gene>
    <name evidence="8" type="ORF">B0H15DRAFT_938853</name>
</gene>
<comment type="subcellular location">
    <subcellularLocation>
        <location evidence="1">Nucleus</location>
    </subcellularLocation>
</comment>
<evidence type="ECO:0000256" key="3">
    <source>
        <dbReference type="ARBA" id="ARBA00022884"/>
    </source>
</evidence>
<dbReference type="InterPro" id="IPR000504">
    <property type="entry name" value="RRM_dom"/>
</dbReference>
<keyword evidence="9" id="KW-1185">Reference proteome</keyword>
<dbReference type="Proteomes" id="UP001222325">
    <property type="component" value="Unassembled WGS sequence"/>
</dbReference>
<dbReference type="Pfam" id="PF00076">
    <property type="entry name" value="RRM_1"/>
    <property type="match status" value="4"/>
</dbReference>
<feature type="domain" description="RRM" evidence="7">
    <location>
        <begin position="232"/>
        <end position="316"/>
    </location>
</feature>
<feature type="domain" description="RRM" evidence="7">
    <location>
        <begin position="128"/>
        <end position="207"/>
    </location>
</feature>
<keyword evidence="3 5" id="KW-0694">RNA-binding</keyword>
<dbReference type="PANTHER" id="PTHR48039">
    <property type="entry name" value="RNA-BINDING MOTIF PROTEIN 14B"/>
    <property type="match status" value="1"/>
</dbReference>
<dbReference type="Gene3D" id="3.30.70.330">
    <property type="match status" value="5"/>
</dbReference>
<keyword evidence="4" id="KW-0539">Nucleus</keyword>
<dbReference type="GO" id="GO:0005730">
    <property type="term" value="C:nucleolus"/>
    <property type="evidence" value="ECO:0007669"/>
    <property type="project" value="TreeGrafter"/>
</dbReference>
<feature type="region of interest" description="Disordered" evidence="6">
    <location>
        <begin position="838"/>
        <end position="911"/>
    </location>
</feature>
<dbReference type="InterPro" id="IPR035979">
    <property type="entry name" value="RBD_domain_sf"/>
</dbReference>
<dbReference type="GO" id="GO:0003729">
    <property type="term" value="F:mRNA binding"/>
    <property type="evidence" value="ECO:0007669"/>
    <property type="project" value="TreeGrafter"/>
</dbReference>
<dbReference type="AlphaFoldDB" id="A0AAD6U9P6"/>
<dbReference type="PANTHER" id="PTHR48039:SF5">
    <property type="entry name" value="RNA-BINDING PROTEIN 28"/>
    <property type="match status" value="1"/>
</dbReference>
<reference evidence="8" key="1">
    <citation type="submission" date="2023-03" db="EMBL/GenBank/DDBJ databases">
        <title>Massive genome expansion in bonnet fungi (Mycena s.s.) driven by repeated elements and novel gene families across ecological guilds.</title>
        <authorList>
            <consortium name="Lawrence Berkeley National Laboratory"/>
            <person name="Harder C.B."/>
            <person name="Miyauchi S."/>
            <person name="Viragh M."/>
            <person name="Kuo A."/>
            <person name="Thoen E."/>
            <person name="Andreopoulos B."/>
            <person name="Lu D."/>
            <person name="Skrede I."/>
            <person name="Drula E."/>
            <person name="Henrissat B."/>
            <person name="Morin E."/>
            <person name="Kohler A."/>
            <person name="Barry K."/>
            <person name="LaButti K."/>
            <person name="Morin E."/>
            <person name="Salamov A."/>
            <person name="Lipzen A."/>
            <person name="Mereny Z."/>
            <person name="Hegedus B."/>
            <person name="Baldrian P."/>
            <person name="Stursova M."/>
            <person name="Weitz H."/>
            <person name="Taylor A."/>
            <person name="Grigoriev I.V."/>
            <person name="Nagy L.G."/>
            <person name="Martin F."/>
            <person name="Kauserud H."/>
        </authorList>
    </citation>
    <scope>NUCLEOTIDE SEQUENCE</scope>
    <source>
        <strain evidence="8">CBHHK173m</strain>
    </source>
</reference>
<evidence type="ECO:0000313" key="9">
    <source>
        <dbReference type="Proteomes" id="UP001222325"/>
    </source>
</evidence>
<feature type="compositionally biased region" description="Basic and acidic residues" evidence="6">
    <location>
        <begin position="427"/>
        <end position="437"/>
    </location>
</feature>
<accession>A0AAD6U9P6</accession>
<evidence type="ECO:0000256" key="6">
    <source>
        <dbReference type="SAM" id="MobiDB-lite"/>
    </source>
</evidence>
<feature type="compositionally biased region" description="Basic and acidic residues" evidence="6">
    <location>
        <begin position="854"/>
        <end position="867"/>
    </location>
</feature>
<dbReference type="SMART" id="SM00360">
    <property type="entry name" value="RRM"/>
    <property type="match status" value="4"/>
</dbReference>
<evidence type="ECO:0000259" key="7">
    <source>
        <dbReference type="PROSITE" id="PS50102"/>
    </source>
</evidence>
<dbReference type="PROSITE" id="PS50102">
    <property type="entry name" value="RRM"/>
    <property type="match status" value="4"/>
</dbReference>
<dbReference type="CDD" id="cd00590">
    <property type="entry name" value="RRM_SF"/>
    <property type="match status" value="1"/>
</dbReference>
<dbReference type="CDD" id="cd12676">
    <property type="entry name" value="RRM3_Nop4p"/>
    <property type="match status" value="1"/>
</dbReference>
<protein>
    <recommendedName>
        <fullName evidence="7">RRM domain-containing protein</fullName>
    </recommendedName>
</protein>
<dbReference type="InterPro" id="IPR051945">
    <property type="entry name" value="RRM_MRD1_RNA_proc_ribogen"/>
</dbReference>
<feature type="compositionally biased region" description="Basic residues" evidence="6">
    <location>
        <begin position="898"/>
        <end position="911"/>
    </location>
</feature>
<evidence type="ECO:0000256" key="4">
    <source>
        <dbReference type="ARBA" id="ARBA00023242"/>
    </source>
</evidence>
<name>A0AAD6U9P6_9AGAR</name>
<organism evidence="8 9">
    <name type="scientific">Mycena belliarum</name>
    <dbReference type="NCBI Taxonomy" id="1033014"/>
    <lineage>
        <taxon>Eukaryota</taxon>
        <taxon>Fungi</taxon>
        <taxon>Dikarya</taxon>
        <taxon>Basidiomycota</taxon>
        <taxon>Agaricomycotina</taxon>
        <taxon>Agaricomycetes</taxon>
        <taxon>Agaricomycetidae</taxon>
        <taxon>Agaricales</taxon>
        <taxon>Marasmiineae</taxon>
        <taxon>Mycenaceae</taxon>
        <taxon>Mycena</taxon>
    </lineage>
</organism>
<feature type="region of interest" description="Disordered" evidence="6">
    <location>
        <begin position="99"/>
        <end position="120"/>
    </location>
</feature>
<feature type="compositionally biased region" description="Basic and acidic residues" evidence="6">
    <location>
        <begin position="99"/>
        <end position="113"/>
    </location>
</feature>
<feature type="domain" description="RRM" evidence="7">
    <location>
        <begin position="466"/>
        <end position="577"/>
    </location>
</feature>
<dbReference type="FunFam" id="3.30.70.330:FF:000406">
    <property type="entry name" value="Related to Nucleolar protein NOP4"/>
    <property type="match status" value="1"/>
</dbReference>
<dbReference type="InterPro" id="IPR034808">
    <property type="entry name" value="Nop4p_RRM3"/>
</dbReference>
<evidence type="ECO:0000256" key="5">
    <source>
        <dbReference type="PROSITE-ProRule" id="PRU00176"/>
    </source>
</evidence>
<evidence type="ECO:0000256" key="1">
    <source>
        <dbReference type="ARBA" id="ARBA00004123"/>
    </source>
</evidence>
<feature type="compositionally biased region" description="Acidic residues" evidence="6">
    <location>
        <begin position="411"/>
        <end position="426"/>
    </location>
</feature>
<dbReference type="EMBL" id="JARJCN010000022">
    <property type="protein sequence ID" value="KAJ7090185.1"/>
    <property type="molecule type" value="Genomic_DNA"/>
</dbReference>
<sequence length="911" mass="100453">MPSTLGKRKERDEDAHGSTLFVSNLPYTATSVDLQTLFSDIAPVRSAFVVTEPGTGVSKGVGYVSFTLKEDAVSAFDTISKDGISLVGRNLRVQWADTKPKEKGERIKTDPKPRLPRVQTPHDPLAIRTIIVSGLPSPTDSKTLWKKFRKYPGAEKVDWPTKHEDGAEDLGTAHVLFSSPTDAQAAVPKLHAHVFKGCLLSVTLKKRLDTLAKPVAKAGKPTKAVSTPNHASRLIVRNIPFNATEQDLRAVFLPYGPVYSIHIPPADAKGKNPEADVPGPARTKGYAFVWMLSKKDAERAIEGCNGMTVRAGLAEGMVTDKQKKKKQRRVEMKLKMETDAAGDDEDKEIEDAGDKRAMERVIAVDWALSKDKWTEEKAKMSLGTGGDLDMKDVSSSSSGSGNDDDSHSDGDDRESDDSDSDSDSDESDGHVGVHDGEGSDNASSGDEDEDVGTPTKPQLPPPEEGTTLFVRNVPFSATEDELRTLFRAFGPLRYARITVDSSTGRSRGTGFACFWNKDDADKVVDQSELLRMETTGSEAPKKNPFILPSILTPDPSSTLARSLVLHGRTLDVVRAVTRDVAGKLKEDGEKKREKADKRNMYLLREGVILPNTPAADSLTSTEIERRTASYNARRTLLKSNPSLFISKTRLSVRQIPIFVTERLLKRLAMHAVRAFQDDVKAGLRAGLSADELAEVQAEEDGDESKPKQKMSKKMLLGRRTGVKQTKIVRQLERVDPVTGKGRSKGYGFVEMQKHADALRVLRWANNNSDAGPLFETWWKDELQDLIKAEKAKSDGERDDTRLKRLKDELEKGGAKKSRGTLIVEFSIENITTLQRRNTVQKERVSGTEASAMRQPEKLSRNIVEERAPKKRRISAPKEESKIRDTSKTSGQSVGALIGRKRKERKAGNKSK</sequence>
<dbReference type="SUPFAM" id="SSF54928">
    <property type="entry name" value="RNA-binding domain, RBD"/>
    <property type="match status" value="2"/>
</dbReference>
<feature type="compositionally biased region" description="Basic and acidic residues" evidence="6">
    <location>
        <begin position="875"/>
        <end position="886"/>
    </location>
</feature>
<evidence type="ECO:0000313" key="8">
    <source>
        <dbReference type="EMBL" id="KAJ7090185.1"/>
    </source>
</evidence>
<dbReference type="InterPro" id="IPR012677">
    <property type="entry name" value="Nucleotide-bd_a/b_plait_sf"/>
</dbReference>